<dbReference type="EMBL" id="FZOD01000094">
    <property type="protein sequence ID" value="SNT62818.1"/>
    <property type="molecule type" value="Genomic_DNA"/>
</dbReference>
<organism evidence="1 2">
    <name type="scientific">Streptosporangium subroseum</name>
    <dbReference type="NCBI Taxonomy" id="106412"/>
    <lineage>
        <taxon>Bacteria</taxon>
        <taxon>Bacillati</taxon>
        <taxon>Actinomycetota</taxon>
        <taxon>Actinomycetes</taxon>
        <taxon>Streptosporangiales</taxon>
        <taxon>Streptosporangiaceae</taxon>
        <taxon>Streptosporangium</taxon>
    </lineage>
</organism>
<proteinExistence type="predicted"/>
<reference evidence="1 2" key="1">
    <citation type="submission" date="2017-06" db="EMBL/GenBank/DDBJ databases">
        <authorList>
            <person name="Kim H.J."/>
            <person name="Triplett B.A."/>
        </authorList>
    </citation>
    <scope>NUCLEOTIDE SEQUENCE [LARGE SCALE GENOMIC DNA]</scope>
    <source>
        <strain evidence="1 2">CGMCC 4.2132</strain>
    </source>
</reference>
<evidence type="ECO:0000313" key="1">
    <source>
        <dbReference type="EMBL" id="SNT62818.1"/>
    </source>
</evidence>
<sequence>MEERRARSNGSASFRIEIGLGPWGLPEEVAQAAVLLRRDLLQLDILAVDAIPSTLPEGAKGVDVGTIGVMLVSLIEPVGITAVIDLISAWVGRGPGRSVKIELGGDVLEITGVSRADQRRLIDHWIERHAEP</sequence>
<dbReference type="Proteomes" id="UP000198282">
    <property type="component" value="Unassembled WGS sequence"/>
</dbReference>
<dbReference type="AlphaFoldDB" id="A0A239P885"/>
<keyword evidence="2" id="KW-1185">Reference proteome</keyword>
<protein>
    <submittedName>
        <fullName evidence="1">Uncharacterized protein</fullName>
    </submittedName>
</protein>
<name>A0A239P885_9ACTN</name>
<dbReference type="RefSeq" id="WP_179282580.1">
    <property type="nucleotide sequence ID" value="NZ_FZOD01000094.1"/>
</dbReference>
<gene>
    <name evidence="1" type="ORF">SAMN05216276_10942</name>
</gene>
<evidence type="ECO:0000313" key="2">
    <source>
        <dbReference type="Proteomes" id="UP000198282"/>
    </source>
</evidence>
<accession>A0A239P885</accession>